<feature type="compositionally biased region" description="Low complexity" evidence="1">
    <location>
        <begin position="102"/>
        <end position="114"/>
    </location>
</feature>
<evidence type="ECO:0000313" key="2">
    <source>
        <dbReference type="EMBL" id="POW23328.1"/>
    </source>
</evidence>
<protein>
    <submittedName>
        <fullName evidence="2">Uncharacterized protein</fullName>
    </submittedName>
</protein>
<feature type="compositionally biased region" description="Polar residues" evidence="1">
    <location>
        <begin position="218"/>
        <end position="229"/>
    </location>
</feature>
<feature type="region of interest" description="Disordered" evidence="1">
    <location>
        <begin position="585"/>
        <end position="622"/>
    </location>
</feature>
<reference evidence="2 3" key="1">
    <citation type="submission" date="2017-12" db="EMBL/GenBank/DDBJ databases">
        <title>Gene loss provides genomic basis for host adaptation in cereal stripe rust fungi.</title>
        <authorList>
            <person name="Xia C."/>
        </authorList>
    </citation>
    <scope>NUCLEOTIDE SEQUENCE [LARGE SCALE GENOMIC DNA]</scope>
    <source>
        <strain evidence="2 3">93TX-2</strain>
    </source>
</reference>
<reference evidence="3" key="2">
    <citation type="journal article" date="2018" name="BMC Genomics">
        <title>Genomic insights into host adaptation between the wheat stripe rust pathogen (Puccinia striiformis f. sp. tritici) and the barley stripe rust pathogen (Puccinia striiformis f. sp. hordei).</title>
        <authorList>
            <person name="Xia C."/>
            <person name="Wang M."/>
            <person name="Yin C."/>
            <person name="Cornejo O.E."/>
            <person name="Hulbert S.H."/>
            <person name="Chen X."/>
        </authorList>
    </citation>
    <scope>NUCLEOTIDE SEQUENCE [LARGE SCALE GENOMIC DNA]</scope>
    <source>
        <strain evidence="3">93TX-2</strain>
    </source>
</reference>
<feature type="region of interest" description="Disordered" evidence="1">
    <location>
        <begin position="372"/>
        <end position="391"/>
    </location>
</feature>
<gene>
    <name evidence="2" type="ORF">PSHT_00266</name>
</gene>
<feature type="region of interest" description="Disordered" evidence="1">
    <location>
        <begin position="218"/>
        <end position="268"/>
    </location>
</feature>
<feature type="compositionally biased region" description="Basic and acidic residues" evidence="1">
    <location>
        <begin position="533"/>
        <end position="544"/>
    </location>
</feature>
<feature type="compositionally biased region" description="Polar residues" evidence="1">
    <location>
        <begin position="238"/>
        <end position="252"/>
    </location>
</feature>
<feature type="region of interest" description="Disordered" evidence="1">
    <location>
        <begin position="1116"/>
        <end position="1164"/>
    </location>
</feature>
<feature type="region of interest" description="Disordered" evidence="1">
    <location>
        <begin position="1"/>
        <end position="33"/>
    </location>
</feature>
<name>A0A2S4WNI4_9BASI</name>
<feature type="compositionally biased region" description="Polar residues" evidence="1">
    <location>
        <begin position="16"/>
        <end position="32"/>
    </location>
</feature>
<reference evidence="3" key="3">
    <citation type="journal article" date="2018" name="Mol. Plant Microbe Interact.">
        <title>Genome sequence resources for the wheat stripe rust pathogen (Puccinia striiformis f. sp. tritici) and the barley stripe rust pathogen (Puccinia striiformis f. sp. hordei).</title>
        <authorList>
            <person name="Xia C."/>
            <person name="Wang M."/>
            <person name="Yin C."/>
            <person name="Cornejo O.E."/>
            <person name="Hulbert S.H."/>
            <person name="Chen X."/>
        </authorList>
    </citation>
    <scope>NUCLEOTIDE SEQUENCE [LARGE SCALE GENOMIC DNA]</scope>
    <source>
        <strain evidence="3">93TX-2</strain>
    </source>
</reference>
<feature type="compositionally biased region" description="Low complexity" evidence="1">
    <location>
        <begin position="1137"/>
        <end position="1152"/>
    </location>
</feature>
<comment type="caution">
    <text evidence="2">The sequence shown here is derived from an EMBL/GenBank/DDBJ whole genome shotgun (WGS) entry which is preliminary data.</text>
</comment>
<evidence type="ECO:0000256" key="1">
    <source>
        <dbReference type="SAM" id="MobiDB-lite"/>
    </source>
</evidence>
<dbReference type="VEuPathDB" id="FungiDB:PSTT_11849"/>
<proteinExistence type="predicted"/>
<dbReference type="AlphaFoldDB" id="A0A2S4WNI4"/>
<feature type="region of interest" description="Disordered" evidence="1">
    <location>
        <begin position="687"/>
        <end position="766"/>
    </location>
</feature>
<sequence>MTNHSSVCIDLAMDSRPSSPGQPFVATSSASRPITMPRSDSVVASFSPEPSPVHADCPLGLPRAYPPLVLQCVNCFTTSTWFSPPDERIRRRPVADVPPPLSTSSRSTSSEPGSVNTDFFPETLPPSNDSACTKRVSANLSHRLTTTNESDGRTPVVGTFKSSMSDCQVSSNTPWTGGKTYGVCSSCSSKSMTPLPSRILPHDPATFSIKPTSLLSDSLASRHQQSSSPIALRESTPAKASNFSTKDSQSSEPESKPRGTPGAQPLNKDVTVATGMLDKTSLELSPITKNNRLGPRPHGFHNISPSLPSIPVPFPLKKGGAPHQEGFPVNHSNSLRPRALTYTSPSARVQIKSPRKLPRYPDRKDMALELKDNDTETTPPPSAASLPQDVAHRGTNLRTLLREAKIPQSDSDDSFSYGRRPAIAVDMWQAAMISTPRDRLRNADFPNWQVYSGTDSPFYQHLCGLSSVSTSSLSCQETLLSTSVASFHDNSLGVSRSCSPPTDKHSHFDASMVYRRPSLGGKSTGDPFPPRASELRPSAEDNSRHLLSSADESQEVLKAPPPAAKTPRATPSNVSLITRIANLHQNAAKSNKSSKRRPNTATGTTEPTFIAKASPKPGSYGRSTPCPNTAVGLPSLLLTKTKVASAEPRVSNLNMYKRPATATCTGSISQSAFSLSNELATRQFPVSRLPTGKNAPTYVPSLPTIQGRGARNDHTDSTKGSSKFDSPISEASPPQQVVARGESTPPVLISNIPPPPPVVQQPSSTAALSQSVPNLLINHRSSSSKRNAFYAAAALAVTSERLTEVDTQRPHLENPLRLPAEDFHSKSRYLTLSVSPRPTSATFSPGQKISIHVRLSNKVKVRKYTTINLMFLGSNTSEGDMQGSCTHDFLRHNYMIHPNPSDDVRTISHSADLCEWHIELTIPGYANCPCQPGPLPLPSTGTHASGEVSYSLQLYADRKQLLSNQESLIVKLHLNTQAEARYQVTTQPFRTQSRKGRIPFAGGYLGTVEELSTYRLLSLVTSALASGVLSISGSAASRLSANSFLPAAIAEDVSRATKVEVHQLIKEQSGQCGLKFTDHRSKVVVIPSDDQGYGTKWIIKGFLELKAVTQQMKSMRATVEGTPRTPRRIETSAGARSVPSSSHGSMSPTGGSITHSLQQETERQAKLNSSQLFLTASIEHCPGVFTTSIEVSSLVGSELLSPCPLRKLGDEMMKRAVMAEKMKKVQEENSKNDK</sequence>
<dbReference type="VEuPathDB" id="FungiDB:PSHT_00266"/>
<accession>A0A2S4WNI4</accession>
<dbReference type="EMBL" id="PKSM01000002">
    <property type="protein sequence ID" value="POW23328.1"/>
    <property type="molecule type" value="Genomic_DNA"/>
</dbReference>
<feature type="region of interest" description="Disordered" evidence="1">
    <location>
        <begin position="86"/>
        <end position="116"/>
    </location>
</feature>
<evidence type="ECO:0000313" key="3">
    <source>
        <dbReference type="Proteomes" id="UP000238274"/>
    </source>
</evidence>
<keyword evidence="3" id="KW-1185">Reference proteome</keyword>
<feature type="region of interest" description="Disordered" evidence="1">
    <location>
        <begin position="516"/>
        <end position="571"/>
    </location>
</feature>
<dbReference type="Proteomes" id="UP000238274">
    <property type="component" value="Unassembled WGS sequence"/>
</dbReference>
<organism evidence="2 3">
    <name type="scientific">Puccinia striiformis</name>
    <dbReference type="NCBI Taxonomy" id="27350"/>
    <lineage>
        <taxon>Eukaryota</taxon>
        <taxon>Fungi</taxon>
        <taxon>Dikarya</taxon>
        <taxon>Basidiomycota</taxon>
        <taxon>Pucciniomycotina</taxon>
        <taxon>Pucciniomycetes</taxon>
        <taxon>Pucciniales</taxon>
        <taxon>Pucciniaceae</taxon>
        <taxon>Puccinia</taxon>
    </lineage>
</organism>
<dbReference type="OrthoDB" id="2506661at2759"/>